<dbReference type="AlphaFoldDB" id="A0A9W8YT01"/>
<feature type="compositionally biased region" description="Polar residues" evidence="1">
    <location>
        <begin position="637"/>
        <end position="646"/>
    </location>
</feature>
<evidence type="ECO:0000256" key="1">
    <source>
        <dbReference type="SAM" id="MobiDB-lite"/>
    </source>
</evidence>
<dbReference type="OrthoDB" id="4114825at2759"/>
<feature type="region of interest" description="Disordered" evidence="1">
    <location>
        <begin position="627"/>
        <end position="685"/>
    </location>
</feature>
<evidence type="ECO:0000259" key="2">
    <source>
        <dbReference type="Pfam" id="PF26013"/>
    </source>
</evidence>
<evidence type="ECO:0000313" key="4">
    <source>
        <dbReference type="Proteomes" id="UP001140453"/>
    </source>
</evidence>
<keyword evidence="4" id="KW-1185">Reference proteome</keyword>
<feature type="compositionally biased region" description="Low complexity" evidence="1">
    <location>
        <begin position="763"/>
        <end position="782"/>
    </location>
</feature>
<gene>
    <name evidence="3" type="ORF">N0V93_004633</name>
</gene>
<feature type="compositionally biased region" description="Low complexity" evidence="1">
    <location>
        <begin position="647"/>
        <end position="664"/>
    </location>
</feature>
<evidence type="ECO:0000313" key="3">
    <source>
        <dbReference type="EMBL" id="KAJ4391020.1"/>
    </source>
</evidence>
<dbReference type="Proteomes" id="UP001140453">
    <property type="component" value="Unassembled WGS sequence"/>
</dbReference>
<protein>
    <recommendedName>
        <fullName evidence="2">DUF8004 domain-containing protein</fullName>
    </recommendedName>
</protein>
<dbReference type="PANTHER" id="PTHR39601">
    <property type="entry name" value="CHORIOGENIN HMINOR"/>
    <property type="match status" value="1"/>
</dbReference>
<feature type="domain" description="DUF8004" evidence="2">
    <location>
        <begin position="223"/>
        <end position="313"/>
    </location>
</feature>
<name>A0A9W8YT01_9PEZI</name>
<proteinExistence type="predicted"/>
<organism evidence="3 4">
    <name type="scientific">Gnomoniopsis smithogilvyi</name>
    <dbReference type="NCBI Taxonomy" id="1191159"/>
    <lineage>
        <taxon>Eukaryota</taxon>
        <taxon>Fungi</taxon>
        <taxon>Dikarya</taxon>
        <taxon>Ascomycota</taxon>
        <taxon>Pezizomycotina</taxon>
        <taxon>Sordariomycetes</taxon>
        <taxon>Sordariomycetidae</taxon>
        <taxon>Diaporthales</taxon>
        <taxon>Gnomoniaceae</taxon>
        <taxon>Gnomoniopsis</taxon>
    </lineage>
</organism>
<dbReference type="InterPro" id="IPR058317">
    <property type="entry name" value="DUF8004"/>
</dbReference>
<feature type="compositionally biased region" description="Low complexity" evidence="1">
    <location>
        <begin position="709"/>
        <end position="755"/>
    </location>
</feature>
<accession>A0A9W8YT01</accession>
<reference evidence="3" key="1">
    <citation type="submission" date="2022-10" db="EMBL/GenBank/DDBJ databases">
        <title>Tapping the CABI collections for fungal endophytes: first genome assemblies for Collariella, Neodidymelliopsis, Ascochyta clinopodiicola, Didymella pomorum, Didymosphaeria variabile, Neocosmospora piperis and Neocucurbitaria cava.</title>
        <authorList>
            <person name="Hill R."/>
        </authorList>
    </citation>
    <scope>NUCLEOTIDE SEQUENCE</scope>
    <source>
        <strain evidence="3">IMI 355082</strain>
    </source>
</reference>
<dbReference type="EMBL" id="JAPEVB010000003">
    <property type="protein sequence ID" value="KAJ4391020.1"/>
    <property type="molecule type" value="Genomic_DNA"/>
</dbReference>
<feature type="region of interest" description="Disordered" evidence="1">
    <location>
        <begin position="705"/>
        <end position="782"/>
    </location>
</feature>
<comment type="caution">
    <text evidence="3">The sequence shown here is derived from an EMBL/GenBank/DDBJ whole genome shotgun (WGS) entry which is preliminary data.</text>
</comment>
<dbReference type="Pfam" id="PF26013">
    <property type="entry name" value="DUF8004"/>
    <property type="match status" value="1"/>
</dbReference>
<dbReference type="PANTHER" id="PTHR39601:SF1">
    <property type="entry name" value="CHORIOGENIN HMINOR"/>
    <property type="match status" value="1"/>
</dbReference>
<sequence>MNPQVTLARNGLVHNLFIVFDYAISPGSRKAGHRGGLKLTRLVSAGVMLYSGVSNRSRGWKSKKTGDQWPLDNRLVRQSSLKKFDGAARSCAAWDNLRTDPDLWLRNGNCFVHLYEKGQSHRGPAFRILFASLLSAQCQPLIERFVDRAVSEEEAHQNGRVDLYIPAPAGASRSEAVQYHLVIRNFFAWVTRRSVVGRHLGNALIGLLNAMDEFREPDADNIHDLYAYLDEEGYLDMRNQPNHALAILHLAESFQMRDLYIDAFAHCVGMSEHLYKHHEYSRISADSRKLIRRARADMDFRLSRAGAMLGNLLKEELSEAHVGLSTGARAHLDRFRAHIRGFYTTRFGRFPPSAADPRYSTIFSSKVYCSMRADFEALYQYLVDETYTTTDNAPSVAQGGLCALQSVHEFDLRHNFPPLDHPLPYLPERVKIQKSRRRKSLLWLQDSVYRHDGKLRTDDCLMVHAALMRATNHTNVGLLDNRLVLAYREFEQDSVMIPDKDGRSKKLGVTPGDARKVRWLFIYAMYQTLRSCTEVPMEVKETQNVPYHLGVSTNGIPPWQTRDYVRSATVSDGQASSGSQPRATQRVRSIGAIPLLSPMPSPPIEKSSGFEIKPDIDYFALTHQEEKAQLPRGRGVSQGNVETSLPRSRSQSLTSKSTLRRSLSIFRTPSQRRASMPLASPSSGSRNSIYHEIIVQGYGNGTYSVTEGAPAQPSQPQVTSTTTTTASRSASTSSTNSFASALSSSPSTVARSLASTTPTTLVDPSSPTSSRQTSDSWTSTTTSLAAQPSYENLTFPIWRQKSSRKCIRDMYSNDDMLAAAMRSEPPPLPRRSSKRFLRGAVALGAAIPPKRWSMVNVSAELREDVSGSEEEEAAKLQISPLQRQHMEALHCGVIDDVLRDDDDAWEKSTLMLHTKGDVSPPCAWDQYTDLGGLQPIHMLS</sequence>